<evidence type="ECO:0000313" key="3">
    <source>
        <dbReference type="Proteomes" id="UP000255277"/>
    </source>
</evidence>
<proteinExistence type="predicted"/>
<reference evidence="2 3" key="1">
    <citation type="submission" date="2018-06" db="EMBL/GenBank/DDBJ databases">
        <authorList>
            <consortium name="Pathogen Informatics"/>
            <person name="Doyle S."/>
        </authorList>
    </citation>
    <scope>NUCLEOTIDE SEQUENCE [LARGE SCALE GENOMIC DNA]</scope>
    <source>
        <strain evidence="2 3">NCTC12195</strain>
    </source>
</reference>
<dbReference type="Gene3D" id="3.40.50.300">
    <property type="entry name" value="P-loop containing nucleotide triphosphate hydrolases"/>
    <property type="match status" value="1"/>
</dbReference>
<feature type="domain" description="SF4 helicase" evidence="1">
    <location>
        <begin position="3"/>
        <end position="41"/>
    </location>
</feature>
<keyword evidence="2" id="KW-0347">Helicase</keyword>
<accession>A0A380FK15</accession>
<sequence length="56" mass="6813">MTQSDKPHVIFIDYLTLMQSDVQMKDRRLEVEKISRDLKNHCQRNRLRHYSPISIK</sequence>
<dbReference type="InterPro" id="IPR007694">
    <property type="entry name" value="DNA_helicase_DnaB-like_C"/>
</dbReference>
<dbReference type="GO" id="GO:0003678">
    <property type="term" value="F:DNA helicase activity"/>
    <property type="evidence" value="ECO:0007669"/>
    <property type="project" value="InterPro"/>
</dbReference>
<dbReference type="EMBL" id="UHDK01000001">
    <property type="protein sequence ID" value="SUM33803.1"/>
    <property type="molecule type" value="Genomic_DNA"/>
</dbReference>
<gene>
    <name evidence="2" type="ORF">NCTC12195_03272</name>
</gene>
<dbReference type="GO" id="GO:0005524">
    <property type="term" value="F:ATP binding"/>
    <property type="evidence" value="ECO:0007669"/>
    <property type="project" value="InterPro"/>
</dbReference>
<evidence type="ECO:0000259" key="1">
    <source>
        <dbReference type="Pfam" id="PF03796"/>
    </source>
</evidence>
<keyword evidence="2" id="KW-0378">Hydrolase</keyword>
<dbReference type="AlphaFoldDB" id="A0A380FK15"/>
<keyword evidence="2" id="KW-0067">ATP-binding</keyword>
<dbReference type="GO" id="GO:0006260">
    <property type="term" value="P:DNA replication"/>
    <property type="evidence" value="ECO:0007669"/>
    <property type="project" value="InterPro"/>
</dbReference>
<evidence type="ECO:0000313" key="2">
    <source>
        <dbReference type="EMBL" id="SUM33803.1"/>
    </source>
</evidence>
<keyword evidence="2" id="KW-0547">Nucleotide-binding</keyword>
<dbReference type="Proteomes" id="UP000255277">
    <property type="component" value="Unassembled WGS sequence"/>
</dbReference>
<organism evidence="2 3">
    <name type="scientific">Staphylococcus gallinarum</name>
    <dbReference type="NCBI Taxonomy" id="1293"/>
    <lineage>
        <taxon>Bacteria</taxon>
        <taxon>Bacillati</taxon>
        <taxon>Bacillota</taxon>
        <taxon>Bacilli</taxon>
        <taxon>Bacillales</taxon>
        <taxon>Staphylococcaceae</taxon>
        <taxon>Staphylococcus</taxon>
    </lineage>
</organism>
<protein>
    <submittedName>
        <fullName evidence="2">Prophage L54a, replicative DNA helicase</fullName>
    </submittedName>
</protein>
<dbReference type="Pfam" id="PF03796">
    <property type="entry name" value="DnaB_C"/>
    <property type="match status" value="1"/>
</dbReference>
<name>A0A380FK15_STAGA</name>
<dbReference type="InterPro" id="IPR027417">
    <property type="entry name" value="P-loop_NTPase"/>
</dbReference>